<protein>
    <recommendedName>
        <fullName evidence="3">Helicase C-terminal domain-containing protein</fullName>
    </recommendedName>
</protein>
<dbReference type="InterPro" id="IPR027417">
    <property type="entry name" value="P-loop_NTPase"/>
</dbReference>
<dbReference type="EMBL" id="HBNS01025727">
    <property type="protein sequence ID" value="CAE4617497.1"/>
    <property type="molecule type" value="Transcribed_RNA"/>
</dbReference>
<dbReference type="InterPro" id="IPR049730">
    <property type="entry name" value="SNF2/RAD54-like_C"/>
</dbReference>
<evidence type="ECO:0000256" key="2">
    <source>
        <dbReference type="SAM" id="MobiDB-lite"/>
    </source>
</evidence>
<proteinExistence type="predicted"/>
<dbReference type="PANTHER" id="PTHR45629:SF7">
    <property type="entry name" value="DNA EXCISION REPAIR PROTEIN ERCC-6-RELATED"/>
    <property type="match status" value="1"/>
</dbReference>
<evidence type="ECO:0000259" key="3">
    <source>
        <dbReference type="PROSITE" id="PS51194"/>
    </source>
</evidence>
<dbReference type="CDD" id="cd18793">
    <property type="entry name" value="SF2_C_SNF"/>
    <property type="match status" value="1"/>
</dbReference>
<dbReference type="SMART" id="SM00490">
    <property type="entry name" value="HELICc"/>
    <property type="match status" value="1"/>
</dbReference>
<accession>A0A7S4RL05</accession>
<evidence type="ECO:0000256" key="1">
    <source>
        <dbReference type="ARBA" id="ARBA00022801"/>
    </source>
</evidence>
<gene>
    <name evidence="4" type="ORF">DBRI00130_LOCUS20291</name>
</gene>
<dbReference type="PANTHER" id="PTHR45629">
    <property type="entry name" value="SNF2/RAD54 FAMILY MEMBER"/>
    <property type="match status" value="1"/>
</dbReference>
<dbReference type="PROSITE" id="PS51194">
    <property type="entry name" value="HELICASE_CTER"/>
    <property type="match status" value="1"/>
</dbReference>
<evidence type="ECO:0000313" key="4">
    <source>
        <dbReference type="EMBL" id="CAE4617497.1"/>
    </source>
</evidence>
<dbReference type="AlphaFoldDB" id="A0A7S4RL05"/>
<organism evidence="4">
    <name type="scientific">Ditylum brightwellii</name>
    <dbReference type="NCBI Taxonomy" id="49249"/>
    <lineage>
        <taxon>Eukaryota</taxon>
        <taxon>Sar</taxon>
        <taxon>Stramenopiles</taxon>
        <taxon>Ochrophyta</taxon>
        <taxon>Bacillariophyta</taxon>
        <taxon>Mediophyceae</taxon>
        <taxon>Lithodesmiophycidae</taxon>
        <taxon>Lithodesmiales</taxon>
        <taxon>Lithodesmiaceae</taxon>
        <taxon>Ditylum</taxon>
    </lineage>
</organism>
<dbReference type="SUPFAM" id="SSF52540">
    <property type="entry name" value="P-loop containing nucleoside triphosphate hydrolases"/>
    <property type="match status" value="1"/>
</dbReference>
<feature type="compositionally biased region" description="Polar residues" evidence="2">
    <location>
        <begin position="454"/>
        <end position="468"/>
    </location>
</feature>
<dbReference type="GO" id="GO:0016787">
    <property type="term" value="F:hydrolase activity"/>
    <property type="evidence" value="ECO:0007669"/>
    <property type="project" value="UniProtKB-KW"/>
</dbReference>
<sequence>MCREKSTSTSCRFLTTGSCIMLPALQKLYKVCSHASLLQVERNPDFLTKGSCEWNEAKNKLDFARVALPQDVLKCLPGGSYFRKDGIMEDHVALSGKMGALDFCLTKFSRQRDRVLVFSYSTAVLDLIQHYVRSKGYSHLRLDGSTPTKKRQGLVDKFQGDDTIFLFLISTRAGGLGLNLTAANRVIVYDVNWNPSHDEQAQDRAFRIGQNRDVDVIRLVAEGTVEELMYARQIYKVQLKKQTLAGVDSRSGPQPARLFRGVDGDRNRKGELFGLENLLKFKVGSFMADMWKASDEHRQSGQSSLKMRDASHVASAMSNASQKELENIGLLEEERLEPTDLATKNISILTTTSVNHNDFLREDRGGAALNQGDDGFDEEVGGETQTVHAACALACQDIDTDAEADEMSIEVANLRDSSPARKSNRNSGMTTMPTLDLKIVKKKRVVSRAKKQENLSSSDYSKETTSPNISIMGFSGNASNRKCALSIHSLYIPSYLRESNELRTKQ</sequence>
<feature type="domain" description="Helicase C-terminal" evidence="3">
    <location>
        <begin position="100"/>
        <end position="259"/>
    </location>
</feature>
<reference evidence="4" key="1">
    <citation type="submission" date="2021-01" db="EMBL/GenBank/DDBJ databases">
        <authorList>
            <person name="Corre E."/>
            <person name="Pelletier E."/>
            <person name="Niang G."/>
            <person name="Scheremetjew M."/>
            <person name="Finn R."/>
            <person name="Kale V."/>
            <person name="Holt S."/>
            <person name="Cochrane G."/>
            <person name="Meng A."/>
            <person name="Brown T."/>
            <person name="Cohen L."/>
        </authorList>
    </citation>
    <scope>NUCLEOTIDE SEQUENCE</scope>
    <source>
        <strain evidence="4">GSO104</strain>
    </source>
</reference>
<dbReference type="Pfam" id="PF00271">
    <property type="entry name" value="Helicase_C"/>
    <property type="match status" value="1"/>
</dbReference>
<dbReference type="InterPro" id="IPR050496">
    <property type="entry name" value="SNF2_RAD54_helicase_repair"/>
</dbReference>
<keyword evidence="1" id="KW-0378">Hydrolase</keyword>
<feature type="region of interest" description="Disordered" evidence="2">
    <location>
        <begin position="448"/>
        <end position="468"/>
    </location>
</feature>
<dbReference type="InterPro" id="IPR001650">
    <property type="entry name" value="Helicase_C-like"/>
</dbReference>
<dbReference type="Gene3D" id="3.40.50.300">
    <property type="entry name" value="P-loop containing nucleotide triphosphate hydrolases"/>
    <property type="match status" value="1"/>
</dbReference>
<name>A0A7S4RL05_9STRA</name>